<dbReference type="GO" id="GO:0033013">
    <property type="term" value="P:tetrapyrrole metabolic process"/>
    <property type="evidence" value="ECO:0007669"/>
    <property type="project" value="UniProtKB-ARBA"/>
</dbReference>
<dbReference type="InterPro" id="IPR004307">
    <property type="entry name" value="TspO_MBR"/>
</dbReference>
<dbReference type="Pfam" id="PF03073">
    <property type="entry name" value="TspO_MBR"/>
    <property type="match status" value="1"/>
</dbReference>
<dbReference type="PATRIC" id="fig|45065.4.peg.436"/>
<sequence>MPARKWISLLLWIALFQCAGFLSGLLTQANITSWYAPLAKSSLTPPGFVFSIVWTLLYLLLAGTGWWLSQQKHYRPEYALFWIQMLLNWAWTPIFFHLHLTGLGVILLTVMLVLNAWLILRLKARESRLYLVLIPYFLWLLFATYLNMVIWMLNVKGGA</sequence>
<dbReference type="GO" id="GO:0016020">
    <property type="term" value="C:membrane"/>
    <property type="evidence" value="ECO:0007669"/>
    <property type="project" value="UniProtKB-SubCell"/>
</dbReference>
<evidence type="ECO:0000256" key="4">
    <source>
        <dbReference type="ARBA" id="ARBA00022989"/>
    </source>
</evidence>
<evidence type="ECO:0000256" key="3">
    <source>
        <dbReference type="ARBA" id="ARBA00022692"/>
    </source>
</evidence>
<evidence type="ECO:0000313" key="7">
    <source>
        <dbReference type="Proteomes" id="UP000054785"/>
    </source>
</evidence>
<dbReference type="AlphaFoldDB" id="A0A0W0U8J8"/>
<keyword evidence="3" id="KW-0812">Transmembrane</keyword>
<dbReference type="PANTHER" id="PTHR10057:SF0">
    <property type="entry name" value="TRANSLOCATOR PROTEIN"/>
    <property type="match status" value="1"/>
</dbReference>
<proteinExistence type="inferred from homology"/>
<organism evidence="6 7">
    <name type="scientific">Legionella geestiana</name>
    <dbReference type="NCBI Taxonomy" id="45065"/>
    <lineage>
        <taxon>Bacteria</taxon>
        <taxon>Pseudomonadati</taxon>
        <taxon>Pseudomonadota</taxon>
        <taxon>Gammaproteobacteria</taxon>
        <taxon>Legionellales</taxon>
        <taxon>Legionellaceae</taxon>
        <taxon>Legionella</taxon>
    </lineage>
</organism>
<keyword evidence="7" id="KW-1185">Reference proteome</keyword>
<comment type="similarity">
    <text evidence="2">Belongs to the TspO/BZRP family.</text>
</comment>
<protein>
    <submittedName>
        <fullName evidence="6">Tryptophan-rich sensory protein</fullName>
    </submittedName>
</protein>
<evidence type="ECO:0000256" key="5">
    <source>
        <dbReference type="ARBA" id="ARBA00023136"/>
    </source>
</evidence>
<accession>A0A0W0U8J8</accession>
<dbReference type="Gene3D" id="1.20.1260.100">
    <property type="entry name" value="TspO/MBR protein"/>
    <property type="match status" value="1"/>
</dbReference>
<keyword evidence="5" id="KW-0472">Membrane</keyword>
<dbReference type="STRING" id="45065.Lgee_0409"/>
<name>A0A0W0U8J8_9GAMM</name>
<comment type="subcellular location">
    <subcellularLocation>
        <location evidence="1">Membrane</location>
        <topology evidence="1">Multi-pass membrane protein</topology>
    </subcellularLocation>
</comment>
<evidence type="ECO:0000313" key="6">
    <source>
        <dbReference type="EMBL" id="KTD03959.1"/>
    </source>
</evidence>
<dbReference type="PIRSF" id="PIRSF005859">
    <property type="entry name" value="PBR"/>
    <property type="match status" value="1"/>
</dbReference>
<gene>
    <name evidence="6" type="ORF">Lgee_0409</name>
</gene>
<reference evidence="6 7" key="1">
    <citation type="submission" date="2015-11" db="EMBL/GenBank/DDBJ databases">
        <title>Genomic analysis of 38 Legionella species identifies large and diverse effector repertoires.</title>
        <authorList>
            <person name="Burstein D."/>
            <person name="Amaro F."/>
            <person name="Zusman T."/>
            <person name="Lifshitz Z."/>
            <person name="Cohen O."/>
            <person name="Gilbert J.A."/>
            <person name="Pupko T."/>
            <person name="Shuman H.A."/>
            <person name="Segal G."/>
        </authorList>
    </citation>
    <scope>NUCLEOTIDE SEQUENCE [LARGE SCALE GENOMIC DNA]</scope>
    <source>
        <strain evidence="6 7">ATCC 49504</strain>
    </source>
</reference>
<dbReference type="CDD" id="cd15904">
    <property type="entry name" value="TSPO_MBR"/>
    <property type="match status" value="1"/>
</dbReference>
<dbReference type="InterPro" id="IPR038330">
    <property type="entry name" value="TspO/MBR-related_sf"/>
</dbReference>
<dbReference type="FunFam" id="1.20.1260.100:FF:000001">
    <property type="entry name" value="translocator protein 2"/>
    <property type="match status" value="1"/>
</dbReference>
<dbReference type="EMBL" id="LNYC01000008">
    <property type="protein sequence ID" value="KTD03959.1"/>
    <property type="molecule type" value="Genomic_DNA"/>
</dbReference>
<evidence type="ECO:0000256" key="2">
    <source>
        <dbReference type="ARBA" id="ARBA00007524"/>
    </source>
</evidence>
<dbReference type="OrthoDB" id="9795496at2"/>
<keyword evidence="4" id="KW-1133">Transmembrane helix</keyword>
<comment type="caution">
    <text evidence="6">The sequence shown here is derived from an EMBL/GenBank/DDBJ whole genome shotgun (WGS) entry which is preliminary data.</text>
</comment>
<evidence type="ECO:0000256" key="1">
    <source>
        <dbReference type="ARBA" id="ARBA00004141"/>
    </source>
</evidence>
<dbReference type="RefSeq" id="WP_028386763.1">
    <property type="nucleotide sequence ID" value="NZ_CAAAHN010000008.1"/>
</dbReference>
<dbReference type="Proteomes" id="UP000054785">
    <property type="component" value="Unassembled WGS sequence"/>
</dbReference>
<dbReference type="PANTHER" id="PTHR10057">
    <property type="entry name" value="PERIPHERAL-TYPE BENZODIAZEPINE RECEPTOR"/>
    <property type="match status" value="1"/>
</dbReference>